<evidence type="ECO:0000313" key="6">
    <source>
        <dbReference type="Proteomes" id="UP000536711"/>
    </source>
</evidence>
<evidence type="ECO:0000256" key="2">
    <source>
        <dbReference type="SAM" id="MobiDB-lite"/>
    </source>
</evidence>
<dbReference type="AlphaFoldDB" id="A0A8H4JLV7"/>
<evidence type="ECO:0000259" key="4">
    <source>
        <dbReference type="Pfam" id="PF06722"/>
    </source>
</evidence>
<dbReference type="Pfam" id="PF03033">
    <property type="entry name" value="Glyco_transf_28"/>
    <property type="match status" value="1"/>
</dbReference>
<dbReference type="EMBL" id="JAADJF010000205">
    <property type="protein sequence ID" value="KAF4434516.1"/>
    <property type="molecule type" value="Genomic_DNA"/>
</dbReference>
<dbReference type="SUPFAM" id="SSF53756">
    <property type="entry name" value="UDP-Glycosyltransferase/glycogen phosphorylase"/>
    <property type="match status" value="1"/>
</dbReference>
<dbReference type="Gene3D" id="3.40.50.2000">
    <property type="entry name" value="Glycogen Phosphorylase B"/>
    <property type="match status" value="2"/>
</dbReference>
<feature type="compositionally biased region" description="Basic and acidic residues" evidence="2">
    <location>
        <begin position="1"/>
        <end position="12"/>
    </location>
</feature>
<proteinExistence type="predicted"/>
<dbReference type="PANTHER" id="PTHR48050">
    <property type="entry name" value="STEROL 3-BETA-GLUCOSYLTRANSFERASE"/>
    <property type="match status" value="1"/>
</dbReference>
<dbReference type="GO" id="GO:0005975">
    <property type="term" value="P:carbohydrate metabolic process"/>
    <property type="evidence" value="ECO:0007669"/>
    <property type="project" value="InterPro"/>
</dbReference>
<feature type="region of interest" description="Disordered" evidence="2">
    <location>
        <begin position="644"/>
        <end position="697"/>
    </location>
</feature>
<dbReference type="InterPro" id="IPR010610">
    <property type="entry name" value="EryCIII-like_C"/>
</dbReference>
<evidence type="ECO:0000259" key="3">
    <source>
        <dbReference type="Pfam" id="PF03033"/>
    </source>
</evidence>
<dbReference type="PANTHER" id="PTHR48050:SF27">
    <property type="entry name" value="GLUCOSYLTRANSFERASE, PUTATIVE (AFU_ORTHOLOGUE AFUA_7G04880)-RELATED"/>
    <property type="match status" value="1"/>
</dbReference>
<sequence length="854" mass="92384">MANNGDKRKTLRYELAGDETPYLSPASPAPPYSSFRNAASTGNLPDAIELPAEPVLTGSSPSALASLIGDGVKVGDDSRIEIDCDSKLVRSLTYLYKPPPEKYDPPPSPAPTYTENDPHGQSWATKLNILIQVVGSRGDVQPFIALGNELQRYGHRVRLATHDVFEKFVRDSGLEFYPIGGDPAELMAYMVKNPGLIPSMESLAAGDIQKKRYMVQEMLEEFWHSCVRPDTLTGQTFVADAIIANPPSFAHIHCAQALGIPVHLMFTMPWSSTSAFPHPLANLKNTGSDPRLENYISYGVVEWMTWQGLGDLINKWRRSIDLEEVAMFDGPMLAKTLKIPFTYCWSPGLVPKPSDWASHIDVCGFFFRDPPQFSPPTDLVEFLQAGPPPVYIGFGSIVLDDPARIVNTILGAINATGTRAIISKGWSELGGSEDDNVYWIGDCPHEWLFQHVAAVVHHGGAGTTACGLRNGKPTTVVPFFGDQPFWGQMVANAGAGPEPIPHAQLDVNNLSEAIHYCLSQEAAAAARDIASKMASEAGVQAAVQSFHRQLPLERIQCDLVPREPAVWSYTKSKRPIKLSKIAAETILLSKPSESKHLKLYQSNPIFIETTRWDPISGGASAVMATATDMASSITGIVTKPVEEYKDEKQRRARELTRTKCSSHVTLDKTESSSRSIASRTSANSKRPGSSHSGSLAGRMAGASAKSIGMIGPTALKGMVVDFPMALTEGLKSVPQHYGGGVRDHGPVTDAKSGMVVAGKTFAWGFVDGISDIVVQPYKGAKKEGALGAVKGLGKGAMSLVTKSGAGMFGVFAYPTTGITKERHEEGVWIIERGAGTRVDSKDLMDRFDRLLHGK</sequence>
<protein>
    <submittedName>
        <fullName evidence="5">UDP-glucosesterol transferase</fullName>
    </submittedName>
</protein>
<dbReference type="FunFam" id="3.40.50.2000:FF:000100">
    <property type="entry name" value="Glycosyltransferase family 1 protein"/>
    <property type="match status" value="1"/>
</dbReference>
<accession>A0A8H4JLV7</accession>
<feature type="region of interest" description="Disordered" evidence="2">
    <location>
        <begin position="98"/>
        <end position="119"/>
    </location>
</feature>
<keyword evidence="1 5" id="KW-0808">Transferase</keyword>
<dbReference type="FunFam" id="3.40.50.2000:FF:000009">
    <property type="entry name" value="Sterol 3-beta-glucosyltransferase UGT80A2"/>
    <property type="match status" value="1"/>
</dbReference>
<comment type="caution">
    <text evidence="5">The sequence shown here is derived from an EMBL/GenBank/DDBJ whole genome shotgun (WGS) entry which is preliminary data.</text>
</comment>
<gene>
    <name evidence="5" type="ORF">FACUT_7942</name>
</gene>
<dbReference type="Pfam" id="PF06722">
    <property type="entry name" value="EryCIII-like_C"/>
    <property type="match status" value="1"/>
</dbReference>
<feature type="compositionally biased region" description="Basic and acidic residues" evidence="2">
    <location>
        <begin position="644"/>
        <end position="657"/>
    </location>
</feature>
<dbReference type="InterPro" id="IPR050426">
    <property type="entry name" value="Glycosyltransferase_28"/>
</dbReference>
<feature type="region of interest" description="Disordered" evidence="2">
    <location>
        <begin position="1"/>
        <end position="46"/>
    </location>
</feature>
<keyword evidence="6" id="KW-1185">Reference proteome</keyword>
<evidence type="ECO:0000256" key="1">
    <source>
        <dbReference type="ARBA" id="ARBA00022679"/>
    </source>
</evidence>
<dbReference type="OrthoDB" id="5835829at2759"/>
<organism evidence="5 6">
    <name type="scientific">Fusarium acutatum</name>
    <dbReference type="NCBI Taxonomy" id="78861"/>
    <lineage>
        <taxon>Eukaryota</taxon>
        <taxon>Fungi</taxon>
        <taxon>Dikarya</taxon>
        <taxon>Ascomycota</taxon>
        <taxon>Pezizomycotina</taxon>
        <taxon>Sordariomycetes</taxon>
        <taxon>Hypocreomycetidae</taxon>
        <taxon>Hypocreales</taxon>
        <taxon>Nectriaceae</taxon>
        <taxon>Fusarium</taxon>
        <taxon>Fusarium fujikuroi species complex</taxon>
    </lineage>
</organism>
<evidence type="ECO:0000313" key="5">
    <source>
        <dbReference type="EMBL" id="KAF4434516.1"/>
    </source>
</evidence>
<feature type="domain" description="Erythromycin biosynthesis protein CIII-like C-terminal" evidence="4">
    <location>
        <begin position="434"/>
        <end position="537"/>
    </location>
</feature>
<dbReference type="InterPro" id="IPR002213">
    <property type="entry name" value="UDP_glucos_trans"/>
</dbReference>
<reference evidence="5 6" key="1">
    <citation type="submission" date="2020-01" db="EMBL/GenBank/DDBJ databases">
        <title>Identification and distribution of gene clusters putatively required for synthesis of sphingolipid metabolism inhibitors in phylogenetically diverse species of the filamentous fungus Fusarium.</title>
        <authorList>
            <person name="Kim H.-S."/>
            <person name="Busman M."/>
            <person name="Brown D.W."/>
            <person name="Divon H."/>
            <person name="Uhlig S."/>
            <person name="Proctor R.H."/>
        </authorList>
    </citation>
    <scope>NUCLEOTIDE SEQUENCE [LARGE SCALE GENOMIC DNA]</scope>
    <source>
        <strain evidence="5 6">NRRL 13308</strain>
    </source>
</reference>
<dbReference type="Proteomes" id="UP000536711">
    <property type="component" value="Unassembled WGS sequence"/>
</dbReference>
<dbReference type="InterPro" id="IPR004276">
    <property type="entry name" value="GlycoTrans_28_N"/>
</dbReference>
<name>A0A8H4JLV7_9HYPO</name>
<feature type="domain" description="Glycosyltransferase family 28 N-terminal" evidence="3">
    <location>
        <begin position="129"/>
        <end position="277"/>
    </location>
</feature>
<dbReference type="GO" id="GO:0016906">
    <property type="term" value="F:sterol 3-beta-glucosyltransferase activity"/>
    <property type="evidence" value="ECO:0007669"/>
    <property type="project" value="UniProtKB-ARBA"/>
</dbReference>
<dbReference type="CDD" id="cd03784">
    <property type="entry name" value="GT1_Gtf-like"/>
    <property type="match status" value="1"/>
</dbReference>
<feature type="compositionally biased region" description="Low complexity" evidence="2">
    <location>
        <begin position="672"/>
        <end position="684"/>
    </location>
</feature>